<dbReference type="Proteomes" id="UP000596827">
    <property type="component" value="Unassembled WGS sequence"/>
</dbReference>
<keyword evidence="2" id="KW-1185">Reference proteome</keyword>
<gene>
    <name evidence="1" type="ORF">H8R02_14430</name>
</gene>
<evidence type="ECO:0000313" key="1">
    <source>
        <dbReference type="EMBL" id="MBC5765661.1"/>
    </source>
</evidence>
<protein>
    <submittedName>
        <fullName evidence="1">Uncharacterized protein</fullName>
    </submittedName>
</protein>
<comment type="caution">
    <text evidence="1">The sequence shown here is derived from an EMBL/GenBank/DDBJ whole genome shotgun (WGS) entry which is preliminary data.</text>
</comment>
<dbReference type="AlphaFoldDB" id="A0A923M8I6"/>
<dbReference type="RefSeq" id="WP_187082142.1">
    <property type="nucleotide sequence ID" value="NZ_JACORU010000005.1"/>
</dbReference>
<evidence type="ECO:0000313" key="2">
    <source>
        <dbReference type="Proteomes" id="UP000596827"/>
    </source>
</evidence>
<proteinExistence type="predicted"/>
<name>A0A923M8I6_9BURK</name>
<organism evidence="1 2">
    <name type="scientific">Ramlibacter albus</name>
    <dbReference type="NCBI Taxonomy" id="2079448"/>
    <lineage>
        <taxon>Bacteria</taxon>
        <taxon>Pseudomonadati</taxon>
        <taxon>Pseudomonadota</taxon>
        <taxon>Betaproteobacteria</taxon>
        <taxon>Burkholderiales</taxon>
        <taxon>Comamonadaceae</taxon>
        <taxon>Ramlibacter</taxon>
    </lineage>
</organism>
<accession>A0A923M8I6</accession>
<dbReference type="EMBL" id="JACORU010000005">
    <property type="protein sequence ID" value="MBC5765661.1"/>
    <property type="molecule type" value="Genomic_DNA"/>
</dbReference>
<sequence>MDPDLNLLRSELHLLMEQEAAALIRATEMRRRGDLAGAERAFAESLQIKERRGSIQKQIKRIVGPPIDP</sequence>
<reference evidence="1" key="1">
    <citation type="submission" date="2020-08" db="EMBL/GenBank/DDBJ databases">
        <title>Ramlibacter sp. GTP1 16S ribosomal RNA gene genome sequencing and assembly.</title>
        <authorList>
            <person name="Kang M."/>
        </authorList>
    </citation>
    <scope>NUCLEOTIDE SEQUENCE</scope>
    <source>
        <strain evidence="1">GTP1</strain>
    </source>
</reference>